<gene>
    <name evidence="2" type="ORF">PG999_009747</name>
</gene>
<dbReference type="InterPro" id="IPR006683">
    <property type="entry name" value="Thioestr_dom"/>
</dbReference>
<dbReference type="PANTHER" id="PTHR47260:SF3">
    <property type="entry name" value="THIOESTERASE FAMILY PROTEIN (AFU_ORTHOLOGUE AFUA_7G03960)"/>
    <property type="match status" value="1"/>
</dbReference>
<dbReference type="Pfam" id="PF03061">
    <property type="entry name" value="4HBT"/>
    <property type="match status" value="1"/>
</dbReference>
<dbReference type="CDD" id="cd03443">
    <property type="entry name" value="PaaI_thioesterase"/>
    <property type="match status" value="1"/>
</dbReference>
<evidence type="ECO:0000313" key="3">
    <source>
        <dbReference type="Proteomes" id="UP001392437"/>
    </source>
</evidence>
<dbReference type="Proteomes" id="UP001392437">
    <property type="component" value="Unassembled WGS sequence"/>
</dbReference>
<dbReference type="AlphaFoldDB" id="A0AAW0QTP7"/>
<reference evidence="2 3" key="1">
    <citation type="submission" date="2023-01" db="EMBL/GenBank/DDBJ databases">
        <title>Analysis of 21 Apiospora genomes using comparative genomics revels a genus with tremendous synthesis potential of carbohydrate active enzymes and secondary metabolites.</title>
        <authorList>
            <person name="Sorensen T."/>
        </authorList>
    </citation>
    <scope>NUCLEOTIDE SEQUENCE [LARGE SCALE GENOMIC DNA]</scope>
    <source>
        <strain evidence="2 3">CBS 117206</strain>
    </source>
</reference>
<evidence type="ECO:0000259" key="1">
    <source>
        <dbReference type="Pfam" id="PF03061"/>
    </source>
</evidence>
<protein>
    <recommendedName>
        <fullName evidence="1">Thioesterase domain-containing protein</fullName>
    </recommendedName>
</protein>
<accession>A0AAW0QTP7</accession>
<feature type="domain" description="Thioesterase" evidence="1">
    <location>
        <begin position="46"/>
        <end position="138"/>
    </location>
</feature>
<dbReference type="InterPro" id="IPR052061">
    <property type="entry name" value="PTE-AB_protein"/>
</dbReference>
<dbReference type="InterPro" id="IPR029069">
    <property type="entry name" value="HotDog_dom_sf"/>
</dbReference>
<sequence length="157" mass="17088">MATWPSARAPRCWRAGGPDNGEIAKNPFLLFSALVDLGVDCQSYAGTMHGGLYTVLLDEVMGTAANFQAGQTSVNDVHDNDLITSALANGAYTVRFTTNFRRPVRTPQVVLVRGRVVKREGRKLHLRGSLEDKNGEVLAEADGLWLCMAENVGRSQL</sequence>
<dbReference type="Gene3D" id="3.10.129.10">
    <property type="entry name" value="Hotdog Thioesterase"/>
    <property type="match status" value="1"/>
</dbReference>
<keyword evidence="3" id="KW-1185">Reference proteome</keyword>
<dbReference type="PANTHER" id="PTHR47260">
    <property type="entry name" value="UPF0644 PROTEIN PB2B4.06"/>
    <property type="match status" value="1"/>
</dbReference>
<dbReference type="EMBL" id="JAQQWP010000008">
    <property type="protein sequence ID" value="KAK8106388.1"/>
    <property type="molecule type" value="Genomic_DNA"/>
</dbReference>
<proteinExistence type="predicted"/>
<dbReference type="SUPFAM" id="SSF54637">
    <property type="entry name" value="Thioesterase/thiol ester dehydrase-isomerase"/>
    <property type="match status" value="1"/>
</dbReference>
<evidence type="ECO:0000313" key="2">
    <source>
        <dbReference type="EMBL" id="KAK8106388.1"/>
    </source>
</evidence>
<comment type="caution">
    <text evidence="2">The sequence shown here is derived from an EMBL/GenBank/DDBJ whole genome shotgun (WGS) entry which is preliminary data.</text>
</comment>
<name>A0AAW0QTP7_9PEZI</name>
<organism evidence="2 3">
    <name type="scientific">Apiospora kogelbergensis</name>
    <dbReference type="NCBI Taxonomy" id="1337665"/>
    <lineage>
        <taxon>Eukaryota</taxon>
        <taxon>Fungi</taxon>
        <taxon>Dikarya</taxon>
        <taxon>Ascomycota</taxon>
        <taxon>Pezizomycotina</taxon>
        <taxon>Sordariomycetes</taxon>
        <taxon>Xylariomycetidae</taxon>
        <taxon>Amphisphaeriales</taxon>
        <taxon>Apiosporaceae</taxon>
        <taxon>Apiospora</taxon>
    </lineage>
</organism>